<sequence length="63" mass="6751">MISSGEGDCNVVEGQLHEAAAKSPVTLGPLRRRRIGEGDAAPRASRVRRLRRPDQSLEDGLAA</sequence>
<accession>A0A0A9FVT9</accession>
<evidence type="ECO:0000256" key="1">
    <source>
        <dbReference type="SAM" id="MobiDB-lite"/>
    </source>
</evidence>
<feature type="region of interest" description="Disordered" evidence="1">
    <location>
        <begin position="23"/>
        <end position="63"/>
    </location>
</feature>
<reference evidence="2" key="2">
    <citation type="journal article" date="2015" name="Data Brief">
        <title>Shoot transcriptome of the giant reed, Arundo donax.</title>
        <authorList>
            <person name="Barrero R.A."/>
            <person name="Guerrero F.D."/>
            <person name="Moolhuijzen P."/>
            <person name="Goolsby J.A."/>
            <person name="Tidwell J."/>
            <person name="Bellgard S.E."/>
            <person name="Bellgard M.I."/>
        </authorList>
    </citation>
    <scope>NUCLEOTIDE SEQUENCE</scope>
    <source>
        <tissue evidence="2">Shoot tissue taken approximately 20 cm above the soil surface</tissue>
    </source>
</reference>
<dbReference type="AlphaFoldDB" id="A0A0A9FVT9"/>
<proteinExistence type="predicted"/>
<name>A0A0A9FVT9_ARUDO</name>
<evidence type="ECO:0000313" key="2">
    <source>
        <dbReference type="EMBL" id="JAE12443.1"/>
    </source>
</evidence>
<dbReference type="EMBL" id="GBRH01185453">
    <property type="protein sequence ID" value="JAE12443.1"/>
    <property type="molecule type" value="Transcribed_RNA"/>
</dbReference>
<organism evidence="2">
    <name type="scientific">Arundo donax</name>
    <name type="common">Giant reed</name>
    <name type="synonym">Donax arundinaceus</name>
    <dbReference type="NCBI Taxonomy" id="35708"/>
    <lineage>
        <taxon>Eukaryota</taxon>
        <taxon>Viridiplantae</taxon>
        <taxon>Streptophyta</taxon>
        <taxon>Embryophyta</taxon>
        <taxon>Tracheophyta</taxon>
        <taxon>Spermatophyta</taxon>
        <taxon>Magnoliopsida</taxon>
        <taxon>Liliopsida</taxon>
        <taxon>Poales</taxon>
        <taxon>Poaceae</taxon>
        <taxon>PACMAD clade</taxon>
        <taxon>Arundinoideae</taxon>
        <taxon>Arundineae</taxon>
        <taxon>Arundo</taxon>
    </lineage>
</organism>
<protein>
    <submittedName>
        <fullName evidence="2">Uncharacterized protein</fullName>
    </submittedName>
</protein>
<reference evidence="2" key="1">
    <citation type="submission" date="2014-09" db="EMBL/GenBank/DDBJ databases">
        <authorList>
            <person name="Magalhaes I.L.F."/>
            <person name="Oliveira U."/>
            <person name="Santos F.R."/>
            <person name="Vidigal T.H.D.A."/>
            <person name="Brescovit A.D."/>
            <person name="Santos A.J."/>
        </authorList>
    </citation>
    <scope>NUCLEOTIDE SEQUENCE</scope>
    <source>
        <tissue evidence="2">Shoot tissue taken approximately 20 cm above the soil surface</tissue>
    </source>
</reference>